<accession>A0A410W692</accession>
<dbReference type="Pfam" id="PF12802">
    <property type="entry name" value="MarR_2"/>
    <property type="match status" value="1"/>
</dbReference>
<feature type="domain" description="HTH marR-type" evidence="2">
    <location>
        <begin position="32"/>
        <end position="81"/>
    </location>
</feature>
<proteinExistence type="inferred from homology"/>
<sequence length="335" mass="36159">MALDIAVYRALESLHMHTLARSNPAPQFVRPTLPAAACLHFIRHFQPITRGDLITYTGKSQPTITRAIAALLDANLVRERADLAVVQGPGRPKIPLVLAPSPFVQVGIAIGTHATYIGAYSLRGSALKEQLLHITAAKHTPEQFLHTIAEAAAHVARETKLPLACVGISTSGTINRFGYVQAPNLGWRNVALQDLAHQLFDVPVSISTAIQAIAGAELQSQQPDQPSNVVVLHSDDSIGAALIDHKEVRSLEVADRASLLDASIQLVKTHAPHTVVLAGDTFESTTEARRFHRTLLQEAPQEVSIRVFPAHLDNARAAARAVAMERLMQDPLSLA</sequence>
<dbReference type="InterPro" id="IPR036388">
    <property type="entry name" value="WH-like_DNA-bd_sf"/>
</dbReference>
<evidence type="ECO:0000313" key="4">
    <source>
        <dbReference type="Proteomes" id="UP000288929"/>
    </source>
</evidence>
<dbReference type="Proteomes" id="UP000288929">
    <property type="component" value="Chromosome"/>
</dbReference>
<dbReference type="PANTHER" id="PTHR18964">
    <property type="entry name" value="ROK (REPRESSOR, ORF, KINASE) FAMILY"/>
    <property type="match status" value="1"/>
</dbReference>
<dbReference type="Pfam" id="PF00480">
    <property type="entry name" value="ROK"/>
    <property type="match status" value="1"/>
</dbReference>
<dbReference type="PANTHER" id="PTHR18964:SF149">
    <property type="entry name" value="BIFUNCTIONAL UDP-N-ACETYLGLUCOSAMINE 2-EPIMERASE_N-ACETYLMANNOSAMINE KINASE"/>
    <property type="match status" value="1"/>
</dbReference>
<evidence type="ECO:0000313" key="3">
    <source>
        <dbReference type="EMBL" id="QAU51357.1"/>
    </source>
</evidence>
<comment type="similarity">
    <text evidence="1">Belongs to the ROK (NagC/XylR) family.</text>
</comment>
<dbReference type="EMBL" id="CP035299">
    <property type="protein sequence ID" value="QAU51357.1"/>
    <property type="molecule type" value="Genomic_DNA"/>
</dbReference>
<dbReference type="InterPro" id="IPR043129">
    <property type="entry name" value="ATPase_NBD"/>
</dbReference>
<evidence type="ECO:0000256" key="1">
    <source>
        <dbReference type="ARBA" id="ARBA00006479"/>
    </source>
</evidence>
<dbReference type="InterPro" id="IPR000835">
    <property type="entry name" value="HTH_MarR-typ"/>
</dbReference>
<reference evidence="3 4" key="1">
    <citation type="submission" date="2019-01" db="EMBL/GenBank/DDBJ databases">
        <authorList>
            <person name="Ruckert C."/>
            <person name="Busche T."/>
            <person name="Kalinowski J."/>
        </authorList>
    </citation>
    <scope>NUCLEOTIDE SEQUENCE [LARGE SCALE GENOMIC DNA]</scope>
    <source>
        <strain evidence="3 4">136/3</strain>
    </source>
</reference>
<dbReference type="InterPro" id="IPR000600">
    <property type="entry name" value="ROK"/>
</dbReference>
<dbReference type="Gene3D" id="3.30.420.40">
    <property type="match status" value="1"/>
</dbReference>
<evidence type="ECO:0000259" key="2">
    <source>
        <dbReference type="Pfam" id="PF12802"/>
    </source>
</evidence>
<gene>
    <name evidence="3" type="ORF">CPELA_00265</name>
</gene>
<protein>
    <submittedName>
        <fullName evidence="3">ROK family protein</fullName>
    </submittedName>
</protein>
<keyword evidence="4" id="KW-1185">Reference proteome</keyword>
<dbReference type="InterPro" id="IPR036390">
    <property type="entry name" value="WH_DNA-bd_sf"/>
</dbReference>
<dbReference type="SUPFAM" id="SSF53067">
    <property type="entry name" value="Actin-like ATPase domain"/>
    <property type="match status" value="1"/>
</dbReference>
<dbReference type="KEGG" id="cpeg:CPELA_00265"/>
<dbReference type="Gene3D" id="1.10.10.10">
    <property type="entry name" value="Winged helix-like DNA-binding domain superfamily/Winged helix DNA-binding domain"/>
    <property type="match status" value="1"/>
</dbReference>
<dbReference type="SUPFAM" id="SSF46785">
    <property type="entry name" value="Winged helix' DNA-binding domain"/>
    <property type="match status" value="1"/>
</dbReference>
<dbReference type="AlphaFoldDB" id="A0A410W692"/>
<name>A0A410W692_9CORY</name>
<organism evidence="3 4">
    <name type="scientific">Corynebacterium pelargi</name>
    <dbReference type="NCBI Taxonomy" id="1471400"/>
    <lineage>
        <taxon>Bacteria</taxon>
        <taxon>Bacillati</taxon>
        <taxon>Actinomycetota</taxon>
        <taxon>Actinomycetes</taxon>
        <taxon>Mycobacteriales</taxon>
        <taxon>Corynebacteriaceae</taxon>
        <taxon>Corynebacterium</taxon>
    </lineage>
</organism>